<feature type="domain" description="MacB-like periplasmic core" evidence="8">
    <location>
        <begin position="20"/>
        <end position="250"/>
    </location>
</feature>
<keyword evidence="3 6" id="KW-0812">Transmembrane</keyword>
<evidence type="ECO:0000313" key="9">
    <source>
        <dbReference type="EMBL" id="KZS38044.1"/>
    </source>
</evidence>
<comment type="subcellular location">
    <subcellularLocation>
        <location evidence="1">Cell membrane</location>
        <topology evidence="1">Multi-pass membrane protein</topology>
    </subcellularLocation>
</comment>
<dbReference type="RefSeq" id="WP_066319846.1">
    <property type="nucleotide sequence ID" value="NZ_LQRT01000060.1"/>
</dbReference>
<gene>
    <name evidence="9" type="ORF">AWE51_18535</name>
</gene>
<comment type="caution">
    <text evidence="9">The sequence shown here is derived from an EMBL/GenBank/DDBJ whole genome shotgun (WGS) entry which is preliminary data.</text>
</comment>
<keyword evidence="5 6" id="KW-0472">Membrane</keyword>
<dbReference type="InterPro" id="IPR025857">
    <property type="entry name" value="MacB_PCD"/>
</dbReference>
<keyword evidence="4 6" id="KW-1133">Transmembrane helix</keyword>
<evidence type="ECO:0000256" key="1">
    <source>
        <dbReference type="ARBA" id="ARBA00004651"/>
    </source>
</evidence>
<feature type="domain" description="ABC3 transporter permease C-terminal" evidence="7">
    <location>
        <begin position="304"/>
        <end position="421"/>
    </location>
</feature>
<dbReference type="PANTHER" id="PTHR30572:SF18">
    <property type="entry name" value="ABC-TYPE MACROLIDE FAMILY EXPORT SYSTEM PERMEASE COMPONENT 2"/>
    <property type="match status" value="1"/>
</dbReference>
<dbReference type="GO" id="GO:0022857">
    <property type="term" value="F:transmembrane transporter activity"/>
    <property type="evidence" value="ECO:0007669"/>
    <property type="project" value="TreeGrafter"/>
</dbReference>
<evidence type="ECO:0000256" key="4">
    <source>
        <dbReference type="ARBA" id="ARBA00022989"/>
    </source>
</evidence>
<evidence type="ECO:0000313" key="10">
    <source>
        <dbReference type="Proteomes" id="UP000076715"/>
    </source>
</evidence>
<feature type="transmembrane region" description="Helical" evidence="6">
    <location>
        <begin position="354"/>
        <end position="375"/>
    </location>
</feature>
<evidence type="ECO:0000256" key="5">
    <source>
        <dbReference type="ARBA" id="ARBA00023136"/>
    </source>
</evidence>
<evidence type="ECO:0000256" key="6">
    <source>
        <dbReference type="SAM" id="Phobius"/>
    </source>
</evidence>
<feature type="domain" description="ABC3 transporter permease C-terminal" evidence="7">
    <location>
        <begin position="688"/>
        <end position="802"/>
    </location>
</feature>
<reference evidence="9 10" key="1">
    <citation type="submission" date="2016-01" db="EMBL/GenBank/DDBJ databases">
        <title>The draft genome sequence of Aquimarina sp. RZW4-3-2.</title>
        <authorList>
            <person name="Wang Y."/>
        </authorList>
    </citation>
    <scope>NUCLEOTIDE SEQUENCE [LARGE SCALE GENOMIC DNA]</scope>
    <source>
        <strain evidence="9 10">RZW4-3-2</strain>
    </source>
</reference>
<feature type="transmembrane region" description="Helical" evidence="6">
    <location>
        <begin position="772"/>
        <end position="795"/>
    </location>
</feature>
<dbReference type="InterPro" id="IPR003838">
    <property type="entry name" value="ABC3_permease_C"/>
</dbReference>
<evidence type="ECO:0000259" key="7">
    <source>
        <dbReference type="Pfam" id="PF02687"/>
    </source>
</evidence>
<feature type="transmembrane region" description="Helical" evidence="6">
    <location>
        <begin position="21"/>
        <end position="47"/>
    </location>
</feature>
<feature type="transmembrane region" description="Helical" evidence="6">
    <location>
        <begin position="298"/>
        <end position="320"/>
    </location>
</feature>
<name>A0A162WED1_9FLAO</name>
<dbReference type="InterPro" id="IPR050250">
    <property type="entry name" value="Macrolide_Exporter_MacB"/>
</dbReference>
<dbReference type="GO" id="GO:0005886">
    <property type="term" value="C:plasma membrane"/>
    <property type="evidence" value="ECO:0007669"/>
    <property type="project" value="UniProtKB-SubCell"/>
</dbReference>
<dbReference type="AlphaFoldDB" id="A0A162WED1"/>
<dbReference type="Pfam" id="PF12704">
    <property type="entry name" value="MacB_PCD"/>
    <property type="match status" value="1"/>
</dbReference>
<evidence type="ECO:0000256" key="3">
    <source>
        <dbReference type="ARBA" id="ARBA00022692"/>
    </source>
</evidence>
<evidence type="ECO:0000259" key="8">
    <source>
        <dbReference type="Pfam" id="PF12704"/>
    </source>
</evidence>
<dbReference type="OrthoDB" id="8740261at2"/>
<feature type="transmembrane region" description="Helical" evidence="6">
    <location>
        <begin position="738"/>
        <end position="757"/>
    </location>
</feature>
<proteinExistence type="predicted"/>
<dbReference type="PANTHER" id="PTHR30572">
    <property type="entry name" value="MEMBRANE COMPONENT OF TRANSPORTER-RELATED"/>
    <property type="match status" value="1"/>
</dbReference>
<accession>A0A162WED1</accession>
<organism evidence="9 10">
    <name type="scientific">Aquimarina aggregata</name>
    <dbReference type="NCBI Taxonomy" id="1642818"/>
    <lineage>
        <taxon>Bacteria</taxon>
        <taxon>Pseudomonadati</taxon>
        <taxon>Bacteroidota</taxon>
        <taxon>Flavobacteriia</taxon>
        <taxon>Flavobacteriales</taxon>
        <taxon>Flavobacteriaceae</taxon>
        <taxon>Aquimarina</taxon>
    </lineage>
</organism>
<keyword evidence="10" id="KW-1185">Reference proteome</keyword>
<dbReference type="STRING" id="1642818.AWE51_18535"/>
<dbReference type="Pfam" id="PF02687">
    <property type="entry name" value="FtsX"/>
    <property type="match status" value="2"/>
</dbReference>
<dbReference type="EMBL" id="LQRT01000060">
    <property type="protein sequence ID" value="KZS38044.1"/>
    <property type="molecule type" value="Genomic_DNA"/>
</dbReference>
<dbReference type="Proteomes" id="UP000076715">
    <property type="component" value="Unassembled WGS sequence"/>
</dbReference>
<keyword evidence="2" id="KW-1003">Cell membrane</keyword>
<protein>
    <submittedName>
        <fullName evidence="9">ABC transporter permease</fullName>
    </submittedName>
</protein>
<evidence type="ECO:0000256" key="2">
    <source>
        <dbReference type="ARBA" id="ARBA00022475"/>
    </source>
</evidence>
<feature type="transmembrane region" description="Helical" evidence="6">
    <location>
        <begin position="688"/>
        <end position="710"/>
    </location>
</feature>
<feature type="transmembrane region" description="Helical" evidence="6">
    <location>
        <begin position="395"/>
        <end position="419"/>
    </location>
</feature>
<sequence length="809" mass="89212">MFKNYIKIAWRSLLKNKLQTTINLLGLTVGTICCLSIIVFVLAQLGYDTHHENTESLYRIRTVITGNGNGGADFNSATSSPPIAFAMKEDFPEVVEACRIVYFGEGNDALIKVQNSNNSYYESRGYLADSTFFKLFNYSFVEGRPSGALTQPNTIVLSSTLKEKLFGNQNSENQTLVLGSGENEIKVIVTGVFDDSTKKSHLNPNYILSMNSPGLGEFVRNEQNFATQNFVHSYVKLLPGSEQKQLERKLPNFIQTRGGQNLADVGFDKSLFLQKVKDIHLYSKGISNQIDKVSNIQYLYLLLILALFIQLVACVNFINLSTARANKRAKEIGIRKAVGANKGSLVRQFLGESVLLSFLALLISIPLTAVVLPFVNILTKGNIEYTALFQIEALLPLVVLSIVSGLFAGAYPALVLSSIKPIKVLKGTINVSSGNGNFRKALVVFQFIVSITLIIAVIVVNKQVKYSQNLDMGFDKENLIAIRLGTDETVSRFSALRSQILNVSGVLDAAGSNHYPSEFIMGDLGLHLPGGNPANQTLVKYNGVSDNYFKTVGTSFLAGRDLRANDSTQIVVNKATIDAFNIDLENALASKLIQTYEGRVSEYEIVGVVDNYHFSSLKESIAPIMLFNENAPGWVIVKTETKDYKTLLANLEQSWESTNPNTPFVFHFIDSEVEKLFAEEKRLGQISIVFTCLAILISCLGLFGLISFMAEQKKKEIGIRKVLGASVGNVVNMLTKDFVKLVAIALLIAAPLAYYYLENWLEGFAYRISIDWWLFILAGGITMVITVLTVSIQAFKAATANPTKSLRTE</sequence>
<feature type="transmembrane region" description="Helical" evidence="6">
    <location>
        <begin position="440"/>
        <end position="460"/>
    </location>
</feature>